<dbReference type="Proteomes" id="UP000001880">
    <property type="component" value="Chromosome"/>
</dbReference>
<dbReference type="KEGG" id="hoh:Hoch_2587"/>
<evidence type="ECO:0000313" key="3">
    <source>
        <dbReference type="Proteomes" id="UP000001880"/>
    </source>
</evidence>
<name>D0LLU3_HALO1</name>
<dbReference type="RefSeq" id="WP_012827729.1">
    <property type="nucleotide sequence ID" value="NC_013440.1"/>
</dbReference>
<evidence type="ECO:0000256" key="1">
    <source>
        <dbReference type="SAM" id="MobiDB-lite"/>
    </source>
</evidence>
<reference evidence="2 3" key="1">
    <citation type="journal article" date="2010" name="Stand. Genomic Sci.">
        <title>Complete genome sequence of Haliangium ochraceum type strain (SMP-2).</title>
        <authorList>
            <consortium name="US DOE Joint Genome Institute (JGI-PGF)"/>
            <person name="Ivanova N."/>
            <person name="Daum C."/>
            <person name="Lang E."/>
            <person name="Abt B."/>
            <person name="Kopitz M."/>
            <person name="Saunders E."/>
            <person name="Lapidus A."/>
            <person name="Lucas S."/>
            <person name="Glavina Del Rio T."/>
            <person name="Nolan M."/>
            <person name="Tice H."/>
            <person name="Copeland A."/>
            <person name="Cheng J.F."/>
            <person name="Chen F."/>
            <person name="Bruce D."/>
            <person name="Goodwin L."/>
            <person name="Pitluck S."/>
            <person name="Mavromatis K."/>
            <person name="Pati A."/>
            <person name="Mikhailova N."/>
            <person name="Chen A."/>
            <person name="Palaniappan K."/>
            <person name="Land M."/>
            <person name="Hauser L."/>
            <person name="Chang Y.J."/>
            <person name="Jeffries C.D."/>
            <person name="Detter J.C."/>
            <person name="Brettin T."/>
            <person name="Rohde M."/>
            <person name="Goker M."/>
            <person name="Bristow J."/>
            <person name="Markowitz V."/>
            <person name="Eisen J.A."/>
            <person name="Hugenholtz P."/>
            <person name="Kyrpides N.C."/>
            <person name="Klenk H.P."/>
        </authorList>
    </citation>
    <scope>NUCLEOTIDE SEQUENCE [LARGE SCALE GENOMIC DNA]</scope>
    <source>
        <strain evidence="3">DSM 14365 / CIP 107738 / JCM 11303 / AJ 13395 / SMP-2</strain>
    </source>
</reference>
<dbReference type="HOGENOM" id="CLU_635803_0_0_7"/>
<sequence length="431" mass="46632">MLGIEPLRERDASVTPPVDAMPGEPEPDAAVVYAPFSCDWKPASVRRVASLQDLPEGENRYGGEIAVAPGERQMRAFLERSSPNGDYIEMWTMSGGDAQLVSFPGAKVLSARRVAGNRVLALIVSEVAGANGQVLSLVKVPDGNDGSESVSGTGIGPLLEMTNLQGSFIQVDPRSANSDVVVVVSYRPENSRRFQADLLYWDADEPGPSAQLPFDIDEAQAYAAGGYDIVGLVRDDDGRNHIFLGSPFEGAPHTRHFIVDDVFEDLAAPVRFIEELLVGLQRRFDGSYLTAYAEPDPLSGRLALRMGVLEAGDIGTLADLPTGGQPFFSTEHMLVLGTRDDTGKRLSLVMTHRAGQVRFNGDLPFPDVAIFPVGDWRLERLSAQVAPEQSFFDSAGGDLQVTWTIEAAAGYQELYYGELRCTPAPQTETAQ</sequence>
<protein>
    <submittedName>
        <fullName evidence="2">Uncharacterized protein</fullName>
    </submittedName>
</protein>
<dbReference type="EMBL" id="CP001804">
    <property type="protein sequence ID" value="ACY15121.1"/>
    <property type="molecule type" value="Genomic_DNA"/>
</dbReference>
<proteinExistence type="predicted"/>
<feature type="region of interest" description="Disordered" evidence="1">
    <location>
        <begin position="1"/>
        <end position="23"/>
    </location>
</feature>
<keyword evidence="3" id="KW-1185">Reference proteome</keyword>
<feature type="compositionally biased region" description="Basic and acidic residues" evidence="1">
    <location>
        <begin position="1"/>
        <end position="12"/>
    </location>
</feature>
<dbReference type="AlphaFoldDB" id="D0LLU3"/>
<organism evidence="2 3">
    <name type="scientific">Haliangium ochraceum (strain DSM 14365 / JCM 11303 / SMP-2)</name>
    <dbReference type="NCBI Taxonomy" id="502025"/>
    <lineage>
        <taxon>Bacteria</taxon>
        <taxon>Pseudomonadati</taxon>
        <taxon>Myxococcota</taxon>
        <taxon>Polyangia</taxon>
        <taxon>Haliangiales</taxon>
        <taxon>Kofleriaceae</taxon>
        <taxon>Haliangium</taxon>
    </lineage>
</organism>
<gene>
    <name evidence="2" type="ordered locus">Hoch_2587</name>
</gene>
<accession>D0LLU3</accession>
<evidence type="ECO:0000313" key="2">
    <source>
        <dbReference type="EMBL" id="ACY15121.1"/>
    </source>
</evidence>